<dbReference type="InterPro" id="IPR050767">
    <property type="entry name" value="Sel1_AlgK"/>
</dbReference>
<dbReference type="EMBL" id="CP033133">
    <property type="protein sequence ID" value="AYO55792.1"/>
    <property type="molecule type" value="Genomic_DNA"/>
</dbReference>
<organism evidence="1 2">
    <name type="scientific">Acinetobacter wuhouensis</name>
    <dbReference type="NCBI Taxonomy" id="1879050"/>
    <lineage>
        <taxon>Bacteria</taxon>
        <taxon>Pseudomonadati</taxon>
        <taxon>Pseudomonadota</taxon>
        <taxon>Gammaproteobacteria</taxon>
        <taxon>Moraxellales</taxon>
        <taxon>Moraxellaceae</taxon>
        <taxon>Acinetobacter</taxon>
    </lineage>
</organism>
<evidence type="ECO:0000313" key="1">
    <source>
        <dbReference type="EMBL" id="AYO55792.1"/>
    </source>
</evidence>
<name>A0A3G2T720_9GAMM</name>
<dbReference type="Proteomes" id="UP000279962">
    <property type="component" value="Chromosome"/>
</dbReference>
<protein>
    <submittedName>
        <fullName evidence="1">Sel1 repeat family protein</fullName>
    </submittedName>
</protein>
<gene>
    <name evidence="1" type="ORF">CDG68_20025</name>
</gene>
<reference evidence="1 2" key="1">
    <citation type="submission" date="2018-10" db="EMBL/GenBank/DDBJ databases">
        <title>The complete genome of Acinetobacter wuhouensis strain WCHAW010062.</title>
        <authorList>
            <person name="Hu Y."/>
            <person name="Long H."/>
            <person name="Feng Y."/>
            <person name="Zong Z."/>
        </authorList>
    </citation>
    <scope>NUCLEOTIDE SEQUENCE [LARGE SCALE GENOMIC DNA]</scope>
    <source>
        <strain evidence="1 2">WCHAW010062</strain>
    </source>
</reference>
<dbReference type="InterPro" id="IPR006597">
    <property type="entry name" value="Sel1-like"/>
</dbReference>
<dbReference type="SUPFAM" id="SSF81901">
    <property type="entry name" value="HCP-like"/>
    <property type="match status" value="3"/>
</dbReference>
<dbReference type="RefSeq" id="WP_087553153.1">
    <property type="nucleotide sequence ID" value="NZ_CP033133.1"/>
</dbReference>
<dbReference type="InterPro" id="IPR011990">
    <property type="entry name" value="TPR-like_helical_dom_sf"/>
</dbReference>
<accession>A0A3G2T720</accession>
<evidence type="ECO:0000313" key="2">
    <source>
        <dbReference type="Proteomes" id="UP000279962"/>
    </source>
</evidence>
<dbReference type="Gene3D" id="1.25.40.10">
    <property type="entry name" value="Tetratricopeptide repeat domain"/>
    <property type="match status" value="3"/>
</dbReference>
<dbReference type="SMART" id="SM00671">
    <property type="entry name" value="SEL1"/>
    <property type="match status" value="5"/>
</dbReference>
<dbReference type="PANTHER" id="PTHR11102:SF160">
    <property type="entry name" value="ERAD-ASSOCIATED E3 UBIQUITIN-PROTEIN LIGASE COMPONENT HRD3"/>
    <property type="match status" value="1"/>
</dbReference>
<dbReference type="AlphaFoldDB" id="A0A3G2T720"/>
<proteinExistence type="predicted"/>
<dbReference type="Pfam" id="PF08238">
    <property type="entry name" value="Sel1"/>
    <property type="match status" value="6"/>
</dbReference>
<dbReference type="PANTHER" id="PTHR11102">
    <property type="entry name" value="SEL-1-LIKE PROTEIN"/>
    <property type="match status" value="1"/>
</dbReference>
<sequence length="476" mass="53358">MSGNTQKIVELKSNELGQAETWYVEVLKKEQQGYAQTEQEAQARVDLLVNASNQGFAPASTLLGQWHVLGHYVNQSIQAAILFFQHGAQLNHGLAHLELAYLGLNNSTDQLSQAQGLMHLQHAVELNQPEAIFLHAQHKLQQDKAAAYQLLVENYIKNKHQNSLKFCVEYPEFESIKVQNDLLIIAENDSFASALLAFSYLTHNKVDAAFKYANIAQEANDPFGCYVRALIEQKSANGDAKIAQEFLLKAAKNGHVESAYLAAVTLLKDAETVKTEQKQKEYTTLAFELLTHAAVAGNVPAQYSLAQCLRYGIGAEKNIEQGVSWLERAAMQNHTDAQFELAMLLPLEHEHHLPLLNAAADKAHVQAMLCMSIYQQRQENAEQTLYWLNKAKELNVPRAFFLLAKLYRDGKLVKEDLKQSATLFVEAADQGDVDAYFELFKIYRDGLGVRKNKKTAGKYLDLAKQNQHLEAASIEF</sequence>